<reference evidence="5 6" key="1">
    <citation type="journal article" date="2016" name="Nat. Commun.">
        <title>Thousands of microbial genomes shed light on interconnected biogeochemical processes in an aquifer system.</title>
        <authorList>
            <person name="Anantharaman K."/>
            <person name="Brown C.T."/>
            <person name="Hug L.A."/>
            <person name="Sharon I."/>
            <person name="Castelle C.J."/>
            <person name="Probst A.J."/>
            <person name="Thomas B.C."/>
            <person name="Singh A."/>
            <person name="Wilkins M.J."/>
            <person name="Karaoz U."/>
            <person name="Brodie E.L."/>
            <person name="Williams K.H."/>
            <person name="Hubbard S.S."/>
            <person name="Banfield J.F."/>
        </authorList>
    </citation>
    <scope>NUCLEOTIDE SEQUENCE [LARGE SCALE GENOMIC DNA]</scope>
</reference>
<dbReference type="STRING" id="1798704.A3J93_04230"/>
<dbReference type="InterPro" id="IPR008279">
    <property type="entry name" value="PEP-util_enz_mobile_dom"/>
</dbReference>
<dbReference type="InterPro" id="IPR018274">
    <property type="entry name" value="PEP_util_AS"/>
</dbReference>
<dbReference type="PROSITE" id="PS00370">
    <property type="entry name" value="PEP_ENZYMES_PHOS_SITE"/>
    <property type="match status" value="1"/>
</dbReference>
<evidence type="ECO:0000256" key="3">
    <source>
        <dbReference type="ARBA" id="ARBA00022840"/>
    </source>
</evidence>
<sequence>MRSGKYRIKPSGKLPIFLRFMINSAFTKEIMEKADIRTSMPNRTYLNHMMYWRQEEYDPFEAEIIGHAQADDGWFEKYCDRELKQDEHLYKQGLVYKKTDWLEKTNEEIAGILEPLLQEYRVLAGPWYAQYPLDEYFESTIETKLLEYISASDPDFRKCVLIFTDPKQMTEVSEERWKLAQIAKDFFSANEDLDNLSAEATAKIDVHLDRFAYINRGLATSKPYDFDDIVDRLKEMKHQVSEGKKIDDLIYDASEQKVADEYAWALDKIKPRPDFQHIIDQAKLHSYVRNRRVEAFFNADYGASFMYAEIAKRAHFNPDWIMEVSIPEMFGALAGKPLPDEKEMNARFHNYAMLARDSETTLITDPVKIKELEKEYSVDNTAVNSIQGRVACIGGIITGRAKICMDKKEINKVLRGDILVAQFTTPDFVPAMEKAVVIVADQGGLSSHAAIVSRELGVPCVIATMNGTRIIHDGDLLEVNAATGLVKILGRA</sequence>
<name>A0A1F6NWX9_9BACT</name>
<dbReference type="GO" id="GO:0005524">
    <property type="term" value="F:ATP binding"/>
    <property type="evidence" value="ECO:0007669"/>
    <property type="project" value="UniProtKB-KW"/>
</dbReference>
<comment type="caution">
    <text evidence="5">The sequence shown here is derived from an EMBL/GenBank/DDBJ whole genome shotgun (WGS) entry which is preliminary data.</text>
</comment>
<dbReference type="Proteomes" id="UP000177907">
    <property type="component" value="Unassembled WGS sequence"/>
</dbReference>
<evidence type="ECO:0000259" key="4">
    <source>
        <dbReference type="Pfam" id="PF00391"/>
    </source>
</evidence>
<keyword evidence="2" id="KW-0547">Nucleotide-binding</keyword>
<dbReference type="PANTHER" id="PTHR43030">
    <property type="entry name" value="PHOSPHOENOLPYRUVATE SYNTHASE"/>
    <property type="match status" value="1"/>
</dbReference>
<dbReference type="Gene3D" id="3.50.30.10">
    <property type="entry name" value="Phosphohistidine domain"/>
    <property type="match status" value="1"/>
</dbReference>
<organism evidence="5 6">
    <name type="scientific">Candidatus Magasanikbacteria bacterium RIFOXYC2_FULL_42_28</name>
    <dbReference type="NCBI Taxonomy" id="1798704"/>
    <lineage>
        <taxon>Bacteria</taxon>
        <taxon>Candidatus Magasanikiibacteriota</taxon>
    </lineage>
</organism>
<evidence type="ECO:0000256" key="1">
    <source>
        <dbReference type="ARBA" id="ARBA00007837"/>
    </source>
</evidence>
<dbReference type="PANTHER" id="PTHR43030:SF1">
    <property type="entry name" value="PHOSPHOENOLPYRUVATE SYNTHASE"/>
    <property type="match status" value="1"/>
</dbReference>
<accession>A0A1F6NWX9</accession>
<dbReference type="AlphaFoldDB" id="A0A1F6NWX9"/>
<gene>
    <name evidence="5" type="ORF">A3J93_04230</name>
</gene>
<dbReference type="InterPro" id="IPR036637">
    <property type="entry name" value="Phosphohistidine_dom_sf"/>
</dbReference>
<keyword evidence="3" id="KW-0067">ATP-binding</keyword>
<dbReference type="EMBL" id="MFQZ01000002">
    <property type="protein sequence ID" value="OGH88442.1"/>
    <property type="molecule type" value="Genomic_DNA"/>
</dbReference>
<dbReference type="InterPro" id="IPR006319">
    <property type="entry name" value="PEP_synth"/>
</dbReference>
<dbReference type="SUPFAM" id="SSF52009">
    <property type="entry name" value="Phosphohistidine domain"/>
    <property type="match status" value="1"/>
</dbReference>
<dbReference type="Pfam" id="PF00391">
    <property type="entry name" value="PEP-utilizers"/>
    <property type="match status" value="1"/>
</dbReference>
<feature type="domain" description="PEP-utilising enzyme mobile" evidence="4">
    <location>
        <begin position="415"/>
        <end position="484"/>
    </location>
</feature>
<evidence type="ECO:0000313" key="6">
    <source>
        <dbReference type="Proteomes" id="UP000177907"/>
    </source>
</evidence>
<protein>
    <recommendedName>
        <fullName evidence="4">PEP-utilising enzyme mobile domain-containing protein</fullName>
    </recommendedName>
</protein>
<proteinExistence type="inferred from homology"/>
<dbReference type="GO" id="GO:0008986">
    <property type="term" value="F:pyruvate, water dikinase activity"/>
    <property type="evidence" value="ECO:0007669"/>
    <property type="project" value="InterPro"/>
</dbReference>
<evidence type="ECO:0000256" key="2">
    <source>
        <dbReference type="ARBA" id="ARBA00022741"/>
    </source>
</evidence>
<evidence type="ECO:0000313" key="5">
    <source>
        <dbReference type="EMBL" id="OGH88442.1"/>
    </source>
</evidence>
<comment type="similarity">
    <text evidence="1">Belongs to the PEP-utilizing enzyme family.</text>
</comment>